<evidence type="ECO:0000256" key="2">
    <source>
        <dbReference type="ARBA" id="ARBA00006602"/>
    </source>
</evidence>
<dbReference type="Proteomes" id="UP001361239">
    <property type="component" value="Unassembled WGS sequence"/>
</dbReference>
<evidence type="ECO:0000313" key="9">
    <source>
        <dbReference type="EMBL" id="MEJ5977496.1"/>
    </source>
</evidence>
<gene>
    <name evidence="9" type="ORF">WG901_12675</name>
</gene>
<keyword evidence="6" id="KW-0653">Protein transport</keyword>
<dbReference type="PANTHER" id="PTHR34982">
    <property type="entry name" value="YOP PROTEINS TRANSLOCATION PROTEIN L"/>
    <property type="match status" value="1"/>
</dbReference>
<protein>
    <recommendedName>
        <fullName evidence="3">Flagellar assembly protein FliH</fullName>
    </recommendedName>
</protein>
<keyword evidence="10" id="KW-1185">Reference proteome</keyword>
<keyword evidence="5" id="KW-1005">Bacterial flagellum biogenesis</keyword>
<comment type="similarity">
    <text evidence="2">Belongs to the FliH family.</text>
</comment>
<dbReference type="EMBL" id="JBBHJZ010000002">
    <property type="protein sequence ID" value="MEJ5977496.1"/>
    <property type="molecule type" value="Genomic_DNA"/>
</dbReference>
<evidence type="ECO:0000259" key="8">
    <source>
        <dbReference type="Pfam" id="PF02108"/>
    </source>
</evidence>
<evidence type="ECO:0000256" key="6">
    <source>
        <dbReference type="ARBA" id="ARBA00022927"/>
    </source>
</evidence>
<dbReference type="InterPro" id="IPR051472">
    <property type="entry name" value="T3SS_Stator/FliH"/>
</dbReference>
<keyword evidence="7" id="KW-1006">Bacterial flagellum protein export</keyword>
<accession>A0ABU8RXV0</accession>
<dbReference type="Pfam" id="PF02108">
    <property type="entry name" value="FliH"/>
    <property type="match status" value="1"/>
</dbReference>
<evidence type="ECO:0000256" key="4">
    <source>
        <dbReference type="ARBA" id="ARBA00022448"/>
    </source>
</evidence>
<feature type="domain" description="Flagellar assembly protein FliH/Type III secretion system HrpE" evidence="8">
    <location>
        <begin position="85"/>
        <end position="187"/>
    </location>
</feature>
<evidence type="ECO:0000256" key="5">
    <source>
        <dbReference type="ARBA" id="ARBA00022795"/>
    </source>
</evidence>
<dbReference type="InterPro" id="IPR018035">
    <property type="entry name" value="Flagellar_FliH/T3SS_HrpE"/>
</dbReference>
<evidence type="ECO:0000256" key="3">
    <source>
        <dbReference type="ARBA" id="ARBA00016507"/>
    </source>
</evidence>
<evidence type="ECO:0000256" key="1">
    <source>
        <dbReference type="ARBA" id="ARBA00003041"/>
    </source>
</evidence>
<proteinExistence type="inferred from homology"/>
<dbReference type="PANTHER" id="PTHR34982:SF1">
    <property type="entry name" value="FLAGELLAR ASSEMBLY PROTEIN FLIH"/>
    <property type="match status" value="1"/>
</dbReference>
<evidence type="ECO:0000313" key="10">
    <source>
        <dbReference type="Proteomes" id="UP001361239"/>
    </source>
</evidence>
<keyword evidence="4" id="KW-0813">Transport</keyword>
<reference evidence="9 10" key="1">
    <citation type="submission" date="2024-03" db="EMBL/GenBank/DDBJ databases">
        <authorList>
            <person name="Jo J.-H."/>
        </authorList>
    </citation>
    <scope>NUCLEOTIDE SEQUENCE [LARGE SCALE GENOMIC DNA]</scope>
    <source>
        <strain evidence="9 10">PS1R-30</strain>
    </source>
</reference>
<comment type="function">
    <text evidence="1">Needed for flagellar regrowth and assembly.</text>
</comment>
<comment type="caution">
    <text evidence="9">The sequence shown here is derived from an EMBL/GenBank/DDBJ whole genome shotgun (WGS) entry which is preliminary data.</text>
</comment>
<name>A0ABU8RXV0_9SPHN</name>
<evidence type="ECO:0000256" key="7">
    <source>
        <dbReference type="ARBA" id="ARBA00023225"/>
    </source>
</evidence>
<sequence length="205" mass="21748">MSDGQFTAGLSFGTVSSGSGFRSDARFVSLSGGASYAAPEPQPEQHFEPEDPVTVAFAEGYAAGAAEAQALAAQQAAIDAEAAEGLALSFARLDGELAEALRQKLRTTVAALCEAALAPLTIDEDALIHRIERAVALFSRADDERVVRLHPEDIALISQRFAEEWHVVPDGALERGAIRVETATGGVEDSPELWRRAIEEALSQC</sequence>
<dbReference type="RefSeq" id="WP_339587433.1">
    <property type="nucleotide sequence ID" value="NZ_JBBHJZ010000002.1"/>
</dbReference>
<organism evidence="9 10">
    <name type="scientific">Novosphingobium anseongense</name>
    <dbReference type="NCBI Taxonomy" id="3133436"/>
    <lineage>
        <taxon>Bacteria</taxon>
        <taxon>Pseudomonadati</taxon>
        <taxon>Pseudomonadota</taxon>
        <taxon>Alphaproteobacteria</taxon>
        <taxon>Sphingomonadales</taxon>
        <taxon>Sphingomonadaceae</taxon>
        <taxon>Novosphingobium</taxon>
    </lineage>
</organism>